<evidence type="ECO:0000256" key="1">
    <source>
        <dbReference type="ARBA" id="ARBA00001947"/>
    </source>
</evidence>
<protein>
    <submittedName>
        <fullName evidence="11">Peptidoglycan DD-metalloendopeptidase family protein</fullName>
    </submittedName>
</protein>
<keyword evidence="7" id="KW-0482">Metalloprotease</keyword>
<accession>A0ABV7XIX5</accession>
<evidence type="ECO:0000256" key="5">
    <source>
        <dbReference type="ARBA" id="ARBA00022801"/>
    </source>
</evidence>
<evidence type="ECO:0000313" key="12">
    <source>
        <dbReference type="Proteomes" id="UP001595705"/>
    </source>
</evidence>
<dbReference type="SUPFAM" id="SSF51261">
    <property type="entry name" value="Duplicated hybrid motif"/>
    <property type="match status" value="1"/>
</dbReference>
<dbReference type="EMBL" id="JBHRYA010000007">
    <property type="protein sequence ID" value="MFC3715999.1"/>
    <property type="molecule type" value="Genomic_DNA"/>
</dbReference>
<keyword evidence="5" id="KW-0378">Hydrolase</keyword>
<dbReference type="PANTHER" id="PTHR21666">
    <property type="entry name" value="PEPTIDASE-RELATED"/>
    <property type="match status" value="1"/>
</dbReference>
<comment type="cofactor">
    <cofactor evidence="1">
        <name>Zn(2+)</name>
        <dbReference type="ChEBI" id="CHEBI:29105"/>
    </cofactor>
</comment>
<proteinExistence type="predicted"/>
<feature type="domain" description="M23ase beta-sheet core" evidence="9">
    <location>
        <begin position="340"/>
        <end position="435"/>
    </location>
</feature>
<keyword evidence="8" id="KW-1133">Transmembrane helix</keyword>
<dbReference type="InterPro" id="IPR045834">
    <property type="entry name" value="Csd3_N2"/>
</dbReference>
<comment type="subcellular location">
    <subcellularLocation>
        <location evidence="2">Cell envelope</location>
    </subcellularLocation>
</comment>
<dbReference type="Gene3D" id="2.70.70.10">
    <property type="entry name" value="Glucose Permease (Domain IIA)"/>
    <property type="match status" value="1"/>
</dbReference>
<evidence type="ECO:0000256" key="3">
    <source>
        <dbReference type="ARBA" id="ARBA00022670"/>
    </source>
</evidence>
<dbReference type="PANTHER" id="PTHR21666:SF288">
    <property type="entry name" value="CELL DIVISION PROTEIN YTFB"/>
    <property type="match status" value="1"/>
</dbReference>
<evidence type="ECO:0000259" key="9">
    <source>
        <dbReference type="Pfam" id="PF01551"/>
    </source>
</evidence>
<keyword evidence="6" id="KW-0862">Zinc</keyword>
<evidence type="ECO:0000313" key="11">
    <source>
        <dbReference type="EMBL" id="MFC3715999.1"/>
    </source>
</evidence>
<dbReference type="InterPro" id="IPR016047">
    <property type="entry name" value="M23ase_b-sheet_dom"/>
</dbReference>
<dbReference type="Proteomes" id="UP001595705">
    <property type="component" value="Unassembled WGS sequence"/>
</dbReference>
<gene>
    <name evidence="11" type="ORF">ACFONC_07540</name>
</gene>
<dbReference type="InterPro" id="IPR050570">
    <property type="entry name" value="Cell_wall_metabolism_enzyme"/>
</dbReference>
<keyword evidence="8" id="KW-0472">Membrane</keyword>
<keyword evidence="8" id="KW-0812">Transmembrane</keyword>
<comment type="caution">
    <text evidence="11">The sequence shown here is derived from an EMBL/GenBank/DDBJ whole genome shotgun (WGS) entry which is preliminary data.</text>
</comment>
<evidence type="ECO:0000259" key="10">
    <source>
        <dbReference type="Pfam" id="PF19425"/>
    </source>
</evidence>
<dbReference type="InterPro" id="IPR011055">
    <property type="entry name" value="Dup_hybrid_motif"/>
</dbReference>
<evidence type="ECO:0000256" key="6">
    <source>
        <dbReference type="ARBA" id="ARBA00022833"/>
    </source>
</evidence>
<evidence type="ECO:0000256" key="8">
    <source>
        <dbReference type="SAM" id="Phobius"/>
    </source>
</evidence>
<dbReference type="CDD" id="cd12797">
    <property type="entry name" value="M23_peptidase"/>
    <property type="match status" value="1"/>
</dbReference>
<dbReference type="Gene3D" id="3.10.450.350">
    <property type="match status" value="2"/>
</dbReference>
<reference evidence="12" key="1">
    <citation type="journal article" date="2019" name="Int. J. Syst. Evol. Microbiol.">
        <title>The Global Catalogue of Microorganisms (GCM) 10K type strain sequencing project: providing services to taxonomists for standard genome sequencing and annotation.</title>
        <authorList>
            <consortium name="The Broad Institute Genomics Platform"/>
            <consortium name="The Broad Institute Genome Sequencing Center for Infectious Disease"/>
            <person name="Wu L."/>
            <person name="Ma J."/>
        </authorList>
    </citation>
    <scope>NUCLEOTIDE SEQUENCE [LARGE SCALE GENOMIC DNA]</scope>
    <source>
        <strain evidence="12">KCTC 42441</strain>
    </source>
</reference>
<evidence type="ECO:0000256" key="2">
    <source>
        <dbReference type="ARBA" id="ARBA00004196"/>
    </source>
</evidence>
<evidence type="ECO:0000256" key="4">
    <source>
        <dbReference type="ARBA" id="ARBA00022723"/>
    </source>
</evidence>
<sequence length="496" mass="54133">MTEPTSPQDPGRGRLIRIRNLRAAALNAKGLGAALPAGFNGRWTRRHWMHASLFAMLGTLVMAIVPGFSNAMTSSQAQASAATPLTTLSLLLPPLPASARQAAHVERNNWQLVSVAKGETLSHVFERLQLSKSDLQRVLDQPGARDTLRRLRPGTELAFDMQPAAGGKPAALRAFRYDRDDIHRVEIHVDGDKVTEKVIERPTEVRTAVVSGEVGRSLFHSARKLGLSGNNIRSLTDEIFKYDINFNTDVAASDRFSVVVEQTWREGEMIKSGPILAATFTAHGDMHSGFRFERGDKAEYFSADGRPLKKAFIRMPVQYTRISSRFTSARKHPILGRTRAHQGVDFAAPTGTPVMAAGNARVAFVGWKGGYGRAVILDHGRGYTTLYGHLSAFGKIKKGQRVAQGTVIGRVGSTGLATGPHLHYEFRVNGVHRNPLAVTMPPPEPLKGKQLAEFRAQTGPALARIREFEDIIYAEVGDDTKDKRVASAAKPGSKKG</sequence>
<dbReference type="Pfam" id="PF01551">
    <property type="entry name" value="Peptidase_M23"/>
    <property type="match status" value="1"/>
</dbReference>
<feature type="domain" description="Csd3-like second N-terminal" evidence="10">
    <location>
        <begin position="206"/>
        <end position="327"/>
    </location>
</feature>
<organism evidence="11 12">
    <name type="scientific">Luteimonas soli</name>
    <dbReference type="NCBI Taxonomy" id="1648966"/>
    <lineage>
        <taxon>Bacteria</taxon>
        <taxon>Pseudomonadati</taxon>
        <taxon>Pseudomonadota</taxon>
        <taxon>Gammaproteobacteria</taxon>
        <taxon>Lysobacterales</taxon>
        <taxon>Lysobacteraceae</taxon>
        <taxon>Luteimonas</taxon>
    </lineage>
</organism>
<keyword evidence="4" id="KW-0479">Metal-binding</keyword>
<evidence type="ECO:0000256" key="7">
    <source>
        <dbReference type="ARBA" id="ARBA00023049"/>
    </source>
</evidence>
<keyword evidence="12" id="KW-1185">Reference proteome</keyword>
<feature type="transmembrane region" description="Helical" evidence="8">
    <location>
        <begin position="48"/>
        <end position="68"/>
    </location>
</feature>
<keyword evidence="3" id="KW-0645">Protease</keyword>
<dbReference type="Pfam" id="PF19425">
    <property type="entry name" value="Csd3_N2"/>
    <property type="match status" value="1"/>
</dbReference>
<dbReference type="RefSeq" id="WP_386743125.1">
    <property type="nucleotide sequence ID" value="NZ_JBHRYA010000007.1"/>
</dbReference>
<name>A0ABV7XIX5_9GAMM</name>